<evidence type="ECO:0000313" key="3">
    <source>
        <dbReference type="EMBL" id="UUX52166.1"/>
    </source>
</evidence>
<dbReference type="AlphaFoldDB" id="A0A9J7AYL9"/>
<evidence type="ECO:0000259" key="2">
    <source>
        <dbReference type="Pfam" id="PF13369"/>
    </source>
</evidence>
<dbReference type="Pfam" id="PF13369">
    <property type="entry name" value="Transglut_core2"/>
    <property type="match status" value="1"/>
</dbReference>
<feature type="domain" description="Protein SirB1 N-terminal" evidence="2">
    <location>
        <begin position="44"/>
        <end position="190"/>
    </location>
</feature>
<proteinExistence type="inferred from homology"/>
<reference evidence="3" key="1">
    <citation type="submission" date="2022-08" db="EMBL/GenBank/DDBJ databases">
        <title>Nisaea acidiphila sp. nov., isolated from a marine algal debris and emended description of the genus Nisaea Urios et al. 2008.</title>
        <authorList>
            <person name="Kwon K."/>
        </authorList>
    </citation>
    <scope>NUCLEOTIDE SEQUENCE</scope>
    <source>
        <strain evidence="3">MEBiC11861</strain>
    </source>
</reference>
<name>A0A9J7AYL9_9PROT</name>
<keyword evidence="4" id="KW-1185">Reference proteome</keyword>
<dbReference type="Proteomes" id="UP001060336">
    <property type="component" value="Chromosome"/>
</dbReference>
<accession>A0A9J7AYL9</accession>
<dbReference type="PANTHER" id="PTHR31350:SF21">
    <property type="entry name" value="F-BOX ONLY PROTEIN 21"/>
    <property type="match status" value="1"/>
</dbReference>
<sequence>MIPDPESTRASLERIGKEGLAAEGLAEAALLLASLDRPGVPLDRYREQLDSFSESARARGESSPAAALAETFAGEFGFAGDEKTYDDPQNANLIRVIDRRKGLPVALGILYIATARALGLDAGGLNFPNHFLIRVQDGGARQIIDPFNGGAVLDARDLRRLLTSFQGEQAELSQAHYRDVSDLDILLRLQNNIKLRLLRNGKLEPALRVIRDMRLLAPGLPSLMREEGLLLARKGERRAAIGCLRDFLATDNIPEPERLEVARMLQVLESQLN</sequence>
<dbReference type="InterPro" id="IPR032698">
    <property type="entry name" value="SirB1_N"/>
</dbReference>
<evidence type="ECO:0000313" key="4">
    <source>
        <dbReference type="Proteomes" id="UP001060336"/>
    </source>
</evidence>
<gene>
    <name evidence="3" type="ORF">NUH88_10795</name>
</gene>
<dbReference type="EMBL" id="CP102480">
    <property type="protein sequence ID" value="UUX52166.1"/>
    <property type="molecule type" value="Genomic_DNA"/>
</dbReference>
<dbReference type="KEGG" id="naci:NUH88_10795"/>
<dbReference type="Pfam" id="PF13371">
    <property type="entry name" value="TPR_9"/>
    <property type="match status" value="1"/>
</dbReference>
<organism evidence="3 4">
    <name type="scientific">Nisaea acidiphila</name>
    <dbReference type="NCBI Taxonomy" id="1862145"/>
    <lineage>
        <taxon>Bacteria</taxon>
        <taxon>Pseudomonadati</taxon>
        <taxon>Pseudomonadota</taxon>
        <taxon>Alphaproteobacteria</taxon>
        <taxon>Rhodospirillales</taxon>
        <taxon>Thalassobaculaceae</taxon>
        <taxon>Nisaea</taxon>
    </lineage>
</organism>
<evidence type="ECO:0000256" key="1">
    <source>
        <dbReference type="ARBA" id="ARBA00007100"/>
    </source>
</evidence>
<dbReference type="PANTHER" id="PTHR31350">
    <property type="entry name" value="SI:DKEY-261L7.2"/>
    <property type="match status" value="1"/>
</dbReference>
<dbReference type="RefSeq" id="WP_257772089.1">
    <property type="nucleotide sequence ID" value="NZ_CP102480.1"/>
</dbReference>
<protein>
    <submittedName>
        <fullName evidence="3">Transglutaminase-like domain-containing protein</fullName>
    </submittedName>
</protein>
<comment type="similarity">
    <text evidence="1">Belongs to the UPF0162 family.</text>
</comment>